<dbReference type="SUPFAM" id="SSF51735">
    <property type="entry name" value="NAD(P)-binding Rossmann-fold domains"/>
    <property type="match status" value="1"/>
</dbReference>
<accession>A0A5A7N8K0</accession>
<gene>
    <name evidence="1" type="ORF">JCM17846_23550</name>
</gene>
<dbReference type="Gene3D" id="3.40.50.720">
    <property type="entry name" value="NAD(P)-binding Rossmann-like Domain"/>
    <property type="match status" value="1"/>
</dbReference>
<dbReference type="EMBL" id="BKCN01000012">
    <property type="protein sequence ID" value="GER04673.1"/>
    <property type="molecule type" value="Genomic_DNA"/>
</dbReference>
<dbReference type="InterPro" id="IPR002347">
    <property type="entry name" value="SDR_fam"/>
</dbReference>
<dbReference type="PANTHER" id="PTHR42820">
    <property type="entry name" value="SHORT-CHAIN DEHYDROGENASE REDUCTASE"/>
    <property type="match status" value="1"/>
</dbReference>
<protein>
    <submittedName>
        <fullName evidence="1">Uncharacterized protein</fullName>
    </submittedName>
</protein>
<reference evidence="1 2" key="1">
    <citation type="submission" date="2019-09" db="EMBL/GenBank/DDBJ databases">
        <title>NBRP : Genome information of microbial organism related human and environment.</title>
        <authorList>
            <person name="Hattori M."/>
            <person name="Oshima K."/>
            <person name="Inaba H."/>
            <person name="Suda W."/>
            <person name="Sakamoto M."/>
            <person name="Iino T."/>
            <person name="Kitahara M."/>
            <person name="Oshida Y."/>
            <person name="Iida T."/>
            <person name="Kudo T."/>
            <person name="Itoh T."/>
            <person name="Ohkuma M."/>
        </authorList>
    </citation>
    <scope>NUCLEOTIDE SEQUENCE [LARGE SCALE GENOMIC DNA]</scope>
    <source>
        <strain evidence="1 2">Q-1</strain>
    </source>
</reference>
<proteinExistence type="predicted"/>
<dbReference type="AlphaFoldDB" id="A0A5A7N8K0"/>
<dbReference type="Pfam" id="PF00106">
    <property type="entry name" value="adh_short"/>
    <property type="match status" value="1"/>
</dbReference>
<dbReference type="PANTHER" id="PTHR42820:SF1">
    <property type="entry name" value="SHORT-CHAIN DEHYDROGENASE_REDUCTASE FAMILY PROTEIN"/>
    <property type="match status" value="1"/>
</dbReference>
<name>A0A5A7N8K0_9PROT</name>
<comment type="caution">
    <text evidence="1">The sequence shown here is derived from an EMBL/GenBank/DDBJ whole genome shotgun (WGS) entry which is preliminary data.</text>
</comment>
<dbReference type="InterPro" id="IPR036291">
    <property type="entry name" value="NAD(P)-bd_dom_sf"/>
</dbReference>
<evidence type="ECO:0000313" key="1">
    <source>
        <dbReference type="EMBL" id="GER04673.1"/>
    </source>
</evidence>
<keyword evidence="2" id="KW-1185">Reference proteome</keyword>
<sequence length="69" mass="7477">MTRFKDQIAIITGSASGIGKEIALAFVKEGATVVIADLKMDAAQKTADEIMLRAAGLWPSKWMSPKKIR</sequence>
<dbReference type="Proteomes" id="UP000324996">
    <property type="component" value="Unassembled WGS sequence"/>
</dbReference>
<evidence type="ECO:0000313" key="2">
    <source>
        <dbReference type="Proteomes" id="UP000324996"/>
    </source>
</evidence>
<organism evidence="1 2">
    <name type="scientific">Iodidimonas nitroreducens</name>
    <dbReference type="NCBI Taxonomy" id="1236968"/>
    <lineage>
        <taxon>Bacteria</taxon>
        <taxon>Pseudomonadati</taxon>
        <taxon>Pseudomonadota</taxon>
        <taxon>Alphaproteobacteria</taxon>
        <taxon>Iodidimonadales</taxon>
        <taxon>Iodidimonadaceae</taxon>
        <taxon>Iodidimonas</taxon>
    </lineage>
</organism>